<dbReference type="VEuPathDB" id="PiroplasmaDB:TA04890"/>
<protein>
    <submittedName>
        <fullName evidence="2">Vps51/Vps67, putative</fullName>
    </submittedName>
</protein>
<proteinExistence type="predicted"/>
<dbReference type="EMBL" id="UIVT01000003">
    <property type="protein sequence ID" value="SVP93639.1"/>
    <property type="molecule type" value="Genomic_DNA"/>
</dbReference>
<reference evidence="2" key="1">
    <citation type="submission" date="2018-07" db="EMBL/GenBank/DDBJ databases">
        <authorList>
            <person name="Quirk P.G."/>
            <person name="Krulwich T.A."/>
        </authorList>
    </citation>
    <scope>NUCLEOTIDE SEQUENCE</scope>
    <source>
        <strain evidence="2">Anand</strain>
    </source>
</reference>
<dbReference type="AlphaFoldDB" id="A0A3B0N735"/>
<organism evidence="2">
    <name type="scientific">Theileria annulata</name>
    <dbReference type="NCBI Taxonomy" id="5874"/>
    <lineage>
        <taxon>Eukaryota</taxon>
        <taxon>Sar</taxon>
        <taxon>Alveolata</taxon>
        <taxon>Apicomplexa</taxon>
        <taxon>Aconoidasida</taxon>
        <taxon>Piroplasmida</taxon>
        <taxon>Theileriidae</taxon>
        <taxon>Theileria</taxon>
    </lineage>
</organism>
<sequence>MESATSCSHNNSSLSLENSDKSVSELLSSYYDILEDLPESSPLEGTKSVHKLKRSVSILNKEFLSHSFDVDYHLDQILRNNSISDTIGLLRKLEREIRQLTAGKQLLIYDNYECLFSALDTVHDINSELDQVENNLKILNASQVKAASKDITSRYGIRDSFLNISQLSKAGNVFMFLSNLCNTLVSFNTSKGLFYSSSEETSNFVKYSTKDVLYFCSTVYQVFKQFDQNYNFLFSSYYPILTNLISRNVSLLLSNQEPLYSVSLVDMCKFLQKLSFNPIQLSEFYFLKMSSYLESKIRNLFINYGNSDLSYNSLCKEVYDSLFLVYDSVSNENFKALFNSLDLTRERESMCFYCFDNFEVKYEYDSESKLFSSFRLSSNSCSCCSDDLLVQFLMHYTHSSFFPLTYSITNYKFNLKTRDVVSGLTVLFERLTQLKVEDNYQVLFLEQCTTWLMVVTVLYVQYLFFKLYESVISKLVSFLNGSYNSDFNYVVSTFEKLVEELRELSHFVKDLGIFLRNKFEQVFNSLIVVYHCGIKYICELVFVNLVNLKFKPEEDNLYSTSNLMIRSSDKTNLTRDYLNESGKNSDLNLENNYQFSVIEFMDRNIKLHFKNFKFDPKNKLYMKNLLLFLLKFEELFQSLLTVLERNFNESYRMYTTESLVLSINPNSEFNHFKCKFREHFIKNTNNIFFNTIFDDLFIDEHLPILNVLLLSHKYANENKVFFPLKNYTNESSDEQESKSNISNPNLDDFSKSHFERFNISITDMTNNVISHIMFDYIYQALKILRFVLDNLLLGNVVVDESIKDFTILLSEVLQDVNLLTISRTPETANLNKDLDKVINTFLNNSDFSILSSVYKFKFNASRDMCLKLFTLHIVQALFEYKSEYLIDKDILTKFYEDLKRQILIIFKKNLDLFIMQSVWEKVLNVT</sequence>
<evidence type="ECO:0000313" key="1">
    <source>
        <dbReference type="EMBL" id="SVP92837.1"/>
    </source>
</evidence>
<dbReference type="EMBL" id="UIVS01000003">
    <property type="protein sequence ID" value="SVP92837.1"/>
    <property type="molecule type" value="Genomic_DNA"/>
</dbReference>
<dbReference type="Pfam" id="PF08700">
    <property type="entry name" value="VPS51_Exo84_N"/>
    <property type="match status" value="1"/>
</dbReference>
<evidence type="ECO:0000313" key="2">
    <source>
        <dbReference type="EMBL" id="SVP93639.1"/>
    </source>
</evidence>
<gene>
    <name evidence="2" type="ORF">TAT_000263200</name>
    <name evidence="1" type="ORF">TAV_000263500</name>
</gene>
<accession>A0A3B0N735</accession>
<name>A0A3B0N735_THEAN</name>